<dbReference type="InterPro" id="IPR051207">
    <property type="entry name" value="ComplexI_NDUFA9_subunit"/>
</dbReference>
<name>A0ABS2RFR3_9ACTN</name>
<dbReference type="InterPro" id="IPR036291">
    <property type="entry name" value="NAD(P)-bd_dom_sf"/>
</dbReference>
<dbReference type="Proteomes" id="UP000704762">
    <property type="component" value="Unassembled WGS sequence"/>
</dbReference>
<dbReference type="Gene3D" id="3.40.50.720">
    <property type="entry name" value="NAD(P)-binding Rossmann-like Domain"/>
    <property type="match status" value="1"/>
</dbReference>
<evidence type="ECO:0000313" key="3">
    <source>
        <dbReference type="Proteomes" id="UP000704762"/>
    </source>
</evidence>
<dbReference type="RefSeq" id="WP_204916480.1">
    <property type="nucleotide sequence ID" value="NZ_BAAAQP010000011.1"/>
</dbReference>
<dbReference type="Pfam" id="PF13460">
    <property type="entry name" value="NAD_binding_10"/>
    <property type="match status" value="1"/>
</dbReference>
<gene>
    <name evidence="2" type="ORF">JOE57_000770</name>
</gene>
<evidence type="ECO:0000313" key="2">
    <source>
        <dbReference type="EMBL" id="MBM7797849.1"/>
    </source>
</evidence>
<protein>
    <submittedName>
        <fullName evidence="2">NADH dehydrogenase</fullName>
    </submittedName>
</protein>
<dbReference type="PANTHER" id="PTHR12126">
    <property type="entry name" value="NADH-UBIQUINONE OXIDOREDUCTASE 39 KDA SUBUNIT-RELATED"/>
    <property type="match status" value="1"/>
</dbReference>
<keyword evidence="3" id="KW-1185">Reference proteome</keyword>
<dbReference type="SUPFAM" id="SSF51735">
    <property type="entry name" value="NAD(P)-binding Rossmann-fold domains"/>
    <property type="match status" value="1"/>
</dbReference>
<dbReference type="EMBL" id="JAFBCF010000001">
    <property type="protein sequence ID" value="MBM7797849.1"/>
    <property type="molecule type" value="Genomic_DNA"/>
</dbReference>
<comment type="caution">
    <text evidence="2">The sequence shown here is derived from an EMBL/GenBank/DDBJ whole genome shotgun (WGS) entry which is preliminary data.</text>
</comment>
<dbReference type="InterPro" id="IPR016040">
    <property type="entry name" value="NAD(P)-bd_dom"/>
</dbReference>
<feature type="domain" description="NAD(P)-binding" evidence="1">
    <location>
        <begin position="6"/>
        <end position="194"/>
    </location>
</feature>
<proteinExistence type="predicted"/>
<organism evidence="2 3">
    <name type="scientific">Microlunatus panaciterrae</name>
    <dbReference type="NCBI Taxonomy" id="400768"/>
    <lineage>
        <taxon>Bacteria</taxon>
        <taxon>Bacillati</taxon>
        <taxon>Actinomycetota</taxon>
        <taxon>Actinomycetes</taxon>
        <taxon>Propionibacteriales</taxon>
        <taxon>Propionibacteriaceae</taxon>
        <taxon>Microlunatus</taxon>
    </lineage>
</organism>
<accession>A0ABS2RFR3</accession>
<dbReference type="PANTHER" id="PTHR12126:SF11">
    <property type="entry name" value="NADH DEHYDROGENASE [UBIQUINONE] 1 ALPHA SUBCOMPLEX SUBUNIT 9, MITOCHONDRIAL"/>
    <property type="match status" value="1"/>
</dbReference>
<evidence type="ECO:0000259" key="1">
    <source>
        <dbReference type="Pfam" id="PF13460"/>
    </source>
</evidence>
<reference evidence="2 3" key="1">
    <citation type="submission" date="2021-01" db="EMBL/GenBank/DDBJ databases">
        <title>Sequencing the genomes of 1000 actinobacteria strains.</title>
        <authorList>
            <person name="Klenk H.-P."/>
        </authorList>
    </citation>
    <scope>NUCLEOTIDE SEQUENCE [LARGE SCALE GENOMIC DNA]</scope>
    <source>
        <strain evidence="2 3">DSM 18662</strain>
    </source>
</reference>
<sequence>MIVLIGGTGRLGEQVLSRLEPSGIPLRVVARHPPTERWRDDHPRVEWRLADVRDRTEVDQVLAGARTVVSMVHGFSGTDGNSPETVDRGGNISLIEAAEKIGADLVLLSVTGAAADSPMELHRMKYAAEQRLRHASIGWTIVRSEAFMETWAGLLEQTAGRSKRPQVFGRGDNPIAFVSVKDVAEVVSRVVQDPSLRGRILEITGPETFTLRRLAAAVMAAHQWPGSPRRVPRGLLRVMALATGRIRPMLARQARAALAMDELPSVIRQPPLPGIELTQLGDVLHS</sequence>